<comment type="caution">
    <text evidence="1">The sequence shown here is derived from an EMBL/GenBank/DDBJ whole genome shotgun (WGS) entry which is preliminary data.</text>
</comment>
<dbReference type="Proteomes" id="UP000249547">
    <property type="component" value="Unassembled WGS sequence"/>
</dbReference>
<evidence type="ECO:0008006" key="3">
    <source>
        <dbReference type="Google" id="ProtNLM"/>
    </source>
</evidence>
<evidence type="ECO:0000313" key="2">
    <source>
        <dbReference type="Proteomes" id="UP000249547"/>
    </source>
</evidence>
<accession>A0A327QUI4</accession>
<dbReference type="OrthoDB" id="826659at2"/>
<dbReference type="AlphaFoldDB" id="A0A327QUI4"/>
<gene>
    <name evidence="1" type="ORF">LX64_02555</name>
</gene>
<organism evidence="1 2">
    <name type="scientific">Chitinophaga skermanii</name>
    <dbReference type="NCBI Taxonomy" id="331697"/>
    <lineage>
        <taxon>Bacteria</taxon>
        <taxon>Pseudomonadati</taxon>
        <taxon>Bacteroidota</taxon>
        <taxon>Chitinophagia</taxon>
        <taxon>Chitinophagales</taxon>
        <taxon>Chitinophagaceae</taxon>
        <taxon>Chitinophaga</taxon>
    </lineage>
</organism>
<proteinExistence type="predicted"/>
<name>A0A327QUI4_9BACT</name>
<reference evidence="1 2" key="1">
    <citation type="submission" date="2018-06" db="EMBL/GenBank/DDBJ databases">
        <title>Genomic Encyclopedia of Archaeal and Bacterial Type Strains, Phase II (KMG-II): from individual species to whole genera.</title>
        <authorList>
            <person name="Goeker M."/>
        </authorList>
    </citation>
    <scope>NUCLEOTIDE SEQUENCE [LARGE SCALE GENOMIC DNA]</scope>
    <source>
        <strain evidence="1 2">DSM 23857</strain>
    </source>
</reference>
<dbReference type="RefSeq" id="WP_111597990.1">
    <property type="nucleotide sequence ID" value="NZ_QLLL01000004.1"/>
</dbReference>
<evidence type="ECO:0000313" key="1">
    <source>
        <dbReference type="EMBL" id="RAJ05397.1"/>
    </source>
</evidence>
<protein>
    <recommendedName>
        <fullName evidence="3">Lipocalin-like protein</fullName>
    </recommendedName>
</protein>
<dbReference type="EMBL" id="QLLL01000004">
    <property type="protein sequence ID" value="RAJ05397.1"/>
    <property type="molecule type" value="Genomic_DNA"/>
</dbReference>
<keyword evidence="2" id="KW-1185">Reference proteome</keyword>
<sequence>MPIFSQPQGNACIDYYVLLTFTNFSTMIKKWLISSAFLTAFLCTACSKSDDNSTPPVNTAAPTSGTWRVTLFSERGENNTSKFNGYTFTFNRGGTATAMKDAITKNGTWSFGNSNRRYNIDFGVKTDSNKPLGELTDDWVIVEVSTTKITLKDDNESSNEQLVFTKN</sequence>